<dbReference type="SUPFAM" id="SSF56796">
    <property type="entry name" value="Dehydroquinate synthase-like"/>
    <property type="match status" value="1"/>
</dbReference>
<dbReference type="Pfam" id="PF25137">
    <property type="entry name" value="ADH_Fe_C"/>
    <property type="match status" value="1"/>
</dbReference>
<proteinExistence type="inferred from homology"/>
<gene>
    <name evidence="6" type="ORF">IM725_10920</name>
</gene>
<evidence type="ECO:0000313" key="6">
    <source>
        <dbReference type="EMBL" id="MBE7941080.1"/>
    </source>
</evidence>
<feature type="domain" description="Alcohol dehydrogenase iron-type/glycerol dehydrogenase GldA" evidence="4">
    <location>
        <begin position="10"/>
        <end position="153"/>
    </location>
</feature>
<feature type="domain" description="Fe-containing alcohol dehydrogenase-like C-terminal" evidence="5">
    <location>
        <begin position="165"/>
        <end position="350"/>
    </location>
</feature>
<organism evidence="6 7">
    <name type="scientific">Ramlibacter aquaticus</name>
    <dbReference type="NCBI Taxonomy" id="2780094"/>
    <lineage>
        <taxon>Bacteria</taxon>
        <taxon>Pseudomonadati</taxon>
        <taxon>Pseudomonadota</taxon>
        <taxon>Betaproteobacteria</taxon>
        <taxon>Burkholderiales</taxon>
        <taxon>Comamonadaceae</taxon>
        <taxon>Ramlibacter</taxon>
    </lineage>
</organism>
<evidence type="ECO:0000256" key="2">
    <source>
        <dbReference type="ARBA" id="ARBA00023002"/>
    </source>
</evidence>
<keyword evidence="2" id="KW-0560">Oxidoreductase</keyword>
<keyword evidence="3" id="KW-0520">NAD</keyword>
<comment type="similarity">
    <text evidence="1">Belongs to the iron-containing alcohol dehydrogenase family.</text>
</comment>
<evidence type="ECO:0000256" key="3">
    <source>
        <dbReference type="ARBA" id="ARBA00023027"/>
    </source>
</evidence>
<dbReference type="InterPro" id="IPR039697">
    <property type="entry name" value="Alcohol_dehydrogenase_Fe"/>
</dbReference>
<dbReference type="Pfam" id="PF00465">
    <property type="entry name" value="Fe-ADH"/>
    <property type="match status" value="1"/>
</dbReference>
<dbReference type="InterPro" id="IPR034786">
    <property type="entry name" value="MAR"/>
</dbReference>
<dbReference type="Gene3D" id="1.20.1090.10">
    <property type="entry name" value="Dehydroquinate synthase-like - alpha domain"/>
    <property type="match status" value="1"/>
</dbReference>
<dbReference type="EMBL" id="JADDOJ010000038">
    <property type="protein sequence ID" value="MBE7941080.1"/>
    <property type="molecule type" value="Genomic_DNA"/>
</dbReference>
<dbReference type="Gene3D" id="3.40.50.1970">
    <property type="match status" value="1"/>
</dbReference>
<accession>A0ABR9SFF5</accession>
<comment type="caution">
    <text evidence="6">The sequence shown here is derived from an EMBL/GenBank/DDBJ whole genome shotgun (WGS) entry which is preliminary data.</text>
</comment>
<dbReference type="PANTHER" id="PTHR11496:SF102">
    <property type="entry name" value="ALCOHOL DEHYDROGENASE 4"/>
    <property type="match status" value="1"/>
</dbReference>
<evidence type="ECO:0000259" key="4">
    <source>
        <dbReference type="Pfam" id="PF00465"/>
    </source>
</evidence>
<evidence type="ECO:0000256" key="1">
    <source>
        <dbReference type="ARBA" id="ARBA00007358"/>
    </source>
</evidence>
<dbReference type="RefSeq" id="WP_193780621.1">
    <property type="nucleotide sequence ID" value="NZ_JADDOJ010000038.1"/>
</dbReference>
<dbReference type="PANTHER" id="PTHR11496">
    <property type="entry name" value="ALCOHOL DEHYDROGENASE"/>
    <property type="match status" value="1"/>
</dbReference>
<dbReference type="Proteomes" id="UP000715965">
    <property type="component" value="Unassembled WGS sequence"/>
</dbReference>
<name>A0ABR9SFF5_9BURK</name>
<reference evidence="6 7" key="1">
    <citation type="submission" date="2020-10" db="EMBL/GenBank/DDBJ databases">
        <title>Draft genome of Ramlibacter aquaticus LMG 30558.</title>
        <authorList>
            <person name="Props R."/>
        </authorList>
    </citation>
    <scope>NUCLEOTIDE SEQUENCE [LARGE SCALE GENOMIC DNA]</scope>
    <source>
        <strain evidence="6 7">LMG 30558</strain>
    </source>
</reference>
<keyword evidence="7" id="KW-1185">Reference proteome</keyword>
<protein>
    <submittedName>
        <fullName evidence="6">Maleylacetate reductase</fullName>
    </submittedName>
</protein>
<evidence type="ECO:0000313" key="7">
    <source>
        <dbReference type="Proteomes" id="UP000715965"/>
    </source>
</evidence>
<dbReference type="InterPro" id="IPR001670">
    <property type="entry name" value="ADH_Fe/GldA"/>
</dbReference>
<dbReference type="CDD" id="cd08177">
    <property type="entry name" value="MAR"/>
    <property type="match status" value="1"/>
</dbReference>
<dbReference type="InterPro" id="IPR056798">
    <property type="entry name" value="ADH_Fe_C"/>
</dbReference>
<evidence type="ECO:0000259" key="5">
    <source>
        <dbReference type="Pfam" id="PF25137"/>
    </source>
</evidence>
<sequence length="357" mass="37193">MKPFTWNGQPSRVVFGAGALAHLERELDLLGAQRPLVLCTPGQAAQAHALAQRLGPRCAGVFGQAVMHVPAATAAAAREAAARLAADCSIALGGGSTTGLAKAVALTTGLPILAIPTTYAGSEMTPIYGITEAGLKTTGRDARVLPRTVIYDPELSLDLPLALSVTSAMNAIAHAVEGLYAQDGNPVTDLMAEEGIRALAAALPRLRARPRDPDARGDALYGAWLCGSVLGSVGMALHHKLCHTLGGSFDLPHAEVHTVVLPQALAFNAPAVPEALLRIRRALGPGAASAPAALFDLARDNGAPVALRDIGMREADLDRAAEIAVTHPYWNPRPFSAAQRGEIRALLQRAFEGTRPD</sequence>